<keyword evidence="18" id="KW-1185">Reference proteome</keyword>
<dbReference type="EC" id="2.7.13.3" evidence="3"/>
<evidence type="ECO:0000256" key="13">
    <source>
        <dbReference type="ARBA" id="ARBA00042987"/>
    </source>
</evidence>
<dbReference type="PROSITE" id="PS50109">
    <property type="entry name" value="HIS_KIN"/>
    <property type="match status" value="1"/>
</dbReference>
<keyword evidence="8 17" id="KW-0418">Kinase</keyword>
<dbReference type="PANTHER" id="PTHR45453:SF2">
    <property type="entry name" value="HISTIDINE KINASE"/>
    <property type="match status" value="1"/>
</dbReference>
<keyword evidence="11" id="KW-0902">Two-component regulatory system</keyword>
<dbReference type="InterPro" id="IPR004358">
    <property type="entry name" value="Sig_transdc_His_kin-like_C"/>
</dbReference>
<comment type="subcellular location">
    <subcellularLocation>
        <location evidence="2">Cell membrane</location>
        <topology evidence="2">Multi-pass membrane protein</topology>
    </subcellularLocation>
</comment>
<evidence type="ECO:0000256" key="2">
    <source>
        <dbReference type="ARBA" id="ARBA00004651"/>
    </source>
</evidence>
<dbReference type="GO" id="GO:0005886">
    <property type="term" value="C:plasma membrane"/>
    <property type="evidence" value="ECO:0007669"/>
    <property type="project" value="UniProtKB-SubCell"/>
</dbReference>
<reference evidence="16 18" key="1">
    <citation type="submission" date="2021-06" db="EMBL/GenBank/DDBJ databases">
        <title>Staphylococcus lentus K169 genome sequencing.</title>
        <authorList>
            <person name="Sundareshan S."/>
            <person name="Akhila D.S."/>
            <person name="Prachi D."/>
            <person name="Sivakumar R."/>
            <person name="Rajendhran J."/>
            <person name="Isloor S."/>
            <person name="Hegde N.R."/>
        </authorList>
    </citation>
    <scope>NUCLEOTIDE SEQUENCE [LARGE SCALE GENOMIC DNA]</scope>
    <source>
        <strain evidence="16 18">K169</strain>
    </source>
</reference>
<dbReference type="Proteomes" id="UP001223261">
    <property type="component" value="Chromosome"/>
</dbReference>
<keyword evidence="6 14" id="KW-0812">Transmembrane</keyword>
<gene>
    <name evidence="16" type="ORF">KQ656_11455</name>
    <name evidence="17" type="ORF">PYH69_12320</name>
</gene>
<feature type="transmembrane region" description="Helical" evidence="14">
    <location>
        <begin position="12"/>
        <end position="33"/>
    </location>
</feature>
<dbReference type="PRINTS" id="PR00344">
    <property type="entry name" value="BCTRLSENSOR"/>
</dbReference>
<evidence type="ECO:0000256" key="14">
    <source>
        <dbReference type="SAM" id="Phobius"/>
    </source>
</evidence>
<feature type="transmembrane region" description="Helical" evidence="14">
    <location>
        <begin position="39"/>
        <end position="58"/>
    </location>
</feature>
<dbReference type="SMART" id="SM00387">
    <property type="entry name" value="HATPase_c"/>
    <property type="match status" value="1"/>
</dbReference>
<evidence type="ECO:0000313" key="17">
    <source>
        <dbReference type="EMBL" id="WHI59493.1"/>
    </source>
</evidence>
<evidence type="ECO:0000256" key="7">
    <source>
        <dbReference type="ARBA" id="ARBA00022741"/>
    </source>
</evidence>
<dbReference type="InterPro" id="IPR003594">
    <property type="entry name" value="HATPase_dom"/>
</dbReference>
<dbReference type="InterPro" id="IPR005467">
    <property type="entry name" value="His_kinase_dom"/>
</dbReference>
<evidence type="ECO:0000259" key="15">
    <source>
        <dbReference type="PROSITE" id="PS50109"/>
    </source>
</evidence>
<sequence>MLRQFLKERWPWIIFFIAMQIVILITSWLDVAISVKSAQYLICVNLILFVIFLLLIYSRETRFYHALKSNMSLKEMEHKDLQHSAYEKIIFNYIEDYEETSRSTIHKQNKELKQTKNDLLEWIHEVKTPITAMKLLLDQIEDTKLKQDLLYEWSRIDYLLDQQLYIRRLTSKSNDFYFGHFNLKNMVIKEIQHGRNISIAKGVGYDIKIDNTEVYTDEKWCRTILRQIISNALKYTENSDILIKSGEQHGQTYLVIEDKGRGIKARDLPRIFERGFTSTTNQRESTATGMGLYLVKEIAEGLSIKVNVKSTYGEGTKVLLIFPNPNMFTTIELAK</sequence>
<evidence type="ECO:0000256" key="8">
    <source>
        <dbReference type="ARBA" id="ARBA00022777"/>
    </source>
</evidence>
<reference evidence="17" key="2">
    <citation type="journal article" date="2023" name="Antibiotics">
        <title>Prevalence and Molecular Characterization of Methicillin-Resistant Staphylococci (MRS) and Mammaliicocci (MRM) in Dromedary Camels from Algeria: First Detection of SCCmec-mecC Hybrid in Methicillin-Resistant Mammaliicoccus lentus.</title>
        <authorList>
            <person name="Belhout C."/>
            <person name="Boyen F."/>
            <person name="Vereecke N."/>
            <person name="Theuns S."/>
            <person name="Taibi N."/>
            <person name="Stegger M."/>
            <person name="de la Fe-Rodriguez P.Y."/>
            <person name="Bouayad L."/>
            <person name="Elgroud R."/>
            <person name="Butaye P."/>
        </authorList>
    </citation>
    <scope>NUCLEOTIDE SEQUENCE</scope>
    <source>
        <strain evidence="17">7048</strain>
    </source>
</reference>
<dbReference type="GO" id="GO:0016036">
    <property type="term" value="P:cellular response to phosphate starvation"/>
    <property type="evidence" value="ECO:0007669"/>
    <property type="project" value="TreeGrafter"/>
</dbReference>
<protein>
    <recommendedName>
        <fullName evidence="3">histidine kinase</fullName>
        <ecNumber evidence="3">2.7.13.3</ecNumber>
    </recommendedName>
    <alternativeName>
        <fullName evidence="13">Glycopeptide resistance-associated protein S</fullName>
    </alternativeName>
</protein>
<evidence type="ECO:0000313" key="19">
    <source>
        <dbReference type="Proteomes" id="UP001223261"/>
    </source>
</evidence>
<keyword evidence="7" id="KW-0547">Nucleotide-binding</keyword>
<evidence type="ECO:0000256" key="10">
    <source>
        <dbReference type="ARBA" id="ARBA00022989"/>
    </source>
</evidence>
<keyword evidence="9" id="KW-0067">ATP-binding</keyword>
<dbReference type="EMBL" id="JAHLZN010000028">
    <property type="protein sequence ID" value="MBU6114582.1"/>
    <property type="molecule type" value="Genomic_DNA"/>
</dbReference>
<dbReference type="Proteomes" id="UP000770161">
    <property type="component" value="Unassembled WGS sequence"/>
</dbReference>
<name>A0AAX3W2C8_MAMLE</name>
<organism evidence="17 19">
    <name type="scientific">Mammaliicoccus lentus</name>
    <name type="common">Staphylococcus lentus</name>
    <dbReference type="NCBI Taxonomy" id="42858"/>
    <lineage>
        <taxon>Bacteria</taxon>
        <taxon>Bacillati</taxon>
        <taxon>Bacillota</taxon>
        <taxon>Bacilli</taxon>
        <taxon>Bacillales</taxon>
        <taxon>Staphylococcaceae</taxon>
        <taxon>Mammaliicoccus</taxon>
    </lineage>
</organism>
<evidence type="ECO:0000256" key="5">
    <source>
        <dbReference type="ARBA" id="ARBA00022679"/>
    </source>
</evidence>
<evidence type="ECO:0000256" key="3">
    <source>
        <dbReference type="ARBA" id="ARBA00012438"/>
    </source>
</evidence>
<dbReference type="GO" id="GO:0004721">
    <property type="term" value="F:phosphoprotein phosphatase activity"/>
    <property type="evidence" value="ECO:0007669"/>
    <property type="project" value="TreeGrafter"/>
</dbReference>
<evidence type="ECO:0000256" key="1">
    <source>
        <dbReference type="ARBA" id="ARBA00000085"/>
    </source>
</evidence>
<keyword evidence="5" id="KW-0808">Transferase</keyword>
<evidence type="ECO:0000256" key="9">
    <source>
        <dbReference type="ARBA" id="ARBA00022840"/>
    </source>
</evidence>
<dbReference type="InterPro" id="IPR036890">
    <property type="entry name" value="HATPase_C_sf"/>
</dbReference>
<feature type="domain" description="Histidine kinase" evidence="15">
    <location>
        <begin position="121"/>
        <end position="326"/>
    </location>
</feature>
<evidence type="ECO:0000256" key="6">
    <source>
        <dbReference type="ARBA" id="ARBA00022692"/>
    </source>
</evidence>
<keyword evidence="10 14" id="KW-1133">Transmembrane helix</keyword>
<dbReference type="Gene3D" id="3.30.565.10">
    <property type="entry name" value="Histidine kinase-like ATPase, C-terminal domain"/>
    <property type="match status" value="1"/>
</dbReference>
<evidence type="ECO:0000256" key="11">
    <source>
        <dbReference type="ARBA" id="ARBA00023012"/>
    </source>
</evidence>
<dbReference type="InterPro" id="IPR050351">
    <property type="entry name" value="BphY/WalK/GraS-like"/>
</dbReference>
<dbReference type="AlphaFoldDB" id="A0AAX3W2C8"/>
<dbReference type="GeneID" id="99675778"/>
<evidence type="ECO:0000256" key="4">
    <source>
        <dbReference type="ARBA" id="ARBA00022475"/>
    </source>
</evidence>
<evidence type="ECO:0000313" key="18">
    <source>
        <dbReference type="Proteomes" id="UP000770161"/>
    </source>
</evidence>
<dbReference type="SUPFAM" id="SSF55874">
    <property type="entry name" value="ATPase domain of HSP90 chaperone/DNA topoisomerase II/histidine kinase"/>
    <property type="match status" value="1"/>
</dbReference>
<comment type="catalytic activity">
    <reaction evidence="1">
        <text>ATP + protein L-histidine = ADP + protein N-phospho-L-histidine.</text>
        <dbReference type="EC" id="2.7.13.3"/>
    </reaction>
</comment>
<dbReference type="Pfam" id="PF02518">
    <property type="entry name" value="HATPase_c"/>
    <property type="match status" value="1"/>
</dbReference>
<keyword evidence="4" id="KW-1003">Cell membrane</keyword>
<dbReference type="EMBL" id="CP118848">
    <property type="protein sequence ID" value="WHI59493.1"/>
    <property type="molecule type" value="Genomic_DNA"/>
</dbReference>
<keyword evidence="12 14" id="KW-0472">Membrane</keyword>
<dbReference type="GO" id="GO:0005524">
    <property type="term" value="F:ATP binding"/>
    <property type="evidence" value="ECO:0007669"/>
    <property type="project" value="UniProtKB-KW"/>
</dbReference>
<evidence type="ECO:0000313" key="16">
    <source>
        <dbReference type="EMBL" id="MBU6114582.1"/>
    </source>
</evidence>
<proteinExistence type="predicted"/>
<dbReference type="GO" id="GO:0000155">
    <property type="term" value="F:phosphorelay sensor kinase activity"/>
    <property type="evidence" value="ECO:0007669"/>
    <property type="project" value="TreeGrafter"/>
</dbReference>
<accession>A0AAX3W2C8</accession>
<dbReference type="RefSeq" id="WP_016998476.1">
    <property type="nucleotide sequence ID" value="NZ_CP059679.1"/>
</dbReference>
<evidence type="ECO:0000256" key="12">
    <source>
        <dbReference type="ARBA" id="ARBA00023136"/>
    </source>
</evidence>
<dbReference type="PANTHER" id="PTHR45453">
    <property type="entry name" value="PHOSPHATE REGULON SENSOR PROTEIN PHOR"/>
    <property type="match status" value="1"/>
</dbReference>